<comment type="caution">
    <text evidence="3">The sequence shown here is derived from an EMBL/GenBank/DDBJ whole genome shotgun (WGS) entry which is preliminary data.</text>
</comment>
<evidence type="ECO:0000256" key="1">
    <source>
        <dbReference type="SAM" id="SignalP"/>
    </source>
</evidence>
<feature type="domain" description="SecDF P1 head subdomain" evidence="2">
    <location>
        <begin position="117"/>
        <end position="199"/>
    </location>
</feature>
<dbReference type="AlphaFoldDB" id="A0A2M7G327"/>
<reference evidence="3 4" key="1">
    <citation type="submission" date="2017-09" db="EMBL/GenBank/DDBJ databases">
        <title>Depth-based differentiation of microbial function through sediment-hosted aquifers and enrichment of novel symbionts in the deep terrestrial subsurface.</title>
        <authorList>
            <person name="Probst A.J."/>
            <person name="Ladd B."/>
            <person name="Jarett J.K."/>
            <person name="Geller-Mcgrath D.E."/>
            <person name="Sieber C.M."/>
            <person name="Emerson J.B."/>
            <person name="Anantharaman K."/>
            <person name="Thomas B.C."/>
            <person name="Malmstrom R."/>
            <person name="Stieglmeier M."/>
            <person name="Klingl A."/>
            <person name="Woyke T."/>
            <person name="Ryan C.M."/>
            <person name="Banfield J.F."/>
        </authorList>
    </citation>
    <scope>NUCLEOTIDE SEQUENCE [LARGE SCALE GENOMIC DNA]</scope>
    <source>
        <strain evidence="3">CG17_big_fil_post_rev_8_21_14_2_50_48_46</strain>
    </source>
</reference>
<dbReference type="Pfam" id="PF22599">
    <property type="entry name" value="SecDF_P1_head"/>
    <property type="match status" value="1"/>
</dbReference>
<evidence type="ECO:0000313" key="4">
    <source>
        <dbReference type="Proteomes" id="UP000231019"/>
    </source>
</evidence>
<feature type="chain" id="PRO_5014798866" description="SecDF P1 head subdomain domain-containing protein" evidence="1">
    <location>
        <begin position="21"/>
        <end position="380"/>
    </location>
</feature>
<gene>
    <name evidence="3" type="ORF">COW36_13930</name>
</gene>
<name>A0A2M7G327_9BACT</name>
<feature type="signal peptide" evidence="1">
    <location>
        <begin position="1"/>
        <end position="20"/>
    </location>
</feature>
<proteinExistence type="predicted"/>
<dbReference type="EMBL" id="PFFQ01000039">
    <property type="protein sequence ID" value="PIW16226.1"/>
    <property type="molecule type" value="Genomic_DNA"/>
</dbReference>
<accession>A0A2M7G327</accession>
<evidence type="ECO:0000259" key="2">
    <source>
        <dbReference type="Pfam" id="PF22599"/>
    </source>
</evidence>
<keyword evidence="1" id="KW-0732">Signal</keyword>
<dbReference type="InterPro" id="IPR054384">
    <property type="entry name" value="SecDF_P1_head"/>
</dbReference>
<organism evidence="3 4">
    <name type="scientific">bacterium (Candidatus Blackallbacteria) CG17_big_fil_post_rev_8_21_14_2_50_48_46</name>
    <dbReference type="NCBI Taxonomy" id="2014261"/>
    <lineage>
        <taxon>Bacteria</taxon>
        <taxon>Candidatus Blackallbacteria</taxon>
    </lineage>
</organism>
<dbReference type="Proteomes" id="UP000231019">
    <property type="component" value="Unassembled WGS sequence"/>
</dbReference>
<dbReference type="Gene3D" id="3.30.1360.200">
    <property type="match status" value="1"/>
</dbReference>
<sequence length="380" mass="43197">MKKSLLSSLLLIFAVLPASAEQECTGISSYWLLKAETPSERSLQAQTLNKRLALIHNWLPTKTPLPQLIFDPEQKLGKICFHQTYPLENQLALIQKRIFFEIRQPLKGHPDLWAHTGLQGSIIEKITLQPDQTLEIQLKPESAEVLARLSAGLQEQRLGLFLDDKLLFAPLVKEIIPHGKFLISGNFKRQELERLAQELELSQEPLEAIELLAIQNRELSQTSLSRLPEPARKLLDKHYPGWAFPNALSAIGQSQYWQEKPEFTPFLVQADFDGNRTEDLAVQIRYPAGSEGPHEAILMLRLLPSGHYLPEVLQEVSAKDMNPWASASLWRYPSGTEMYDFNRQEAFQTTYETLSLSFWGKAAVAWIWNGKGFSEVMIGD</sequence>
<evidence type="ECO:0000313" key="3">
    <source>
        <dbReference type="EMBL" id="PIW16226.1"/>
    </source>
</evidence>
<protein>
    <recommendedName>
        <fullName evidence="2">SecDF P1 head subdomain domain-containing protein</fullName>
    </recommendedName>
</protein>